<feature type="region of interest" description="Disordered" evidence="1">
    <location>
        <begin position="258"/>
        <end position="300"/>
    </location>
</feature>
<dbReference type="Proteomes" id="UP000325113">
    <property type="component" value="Unassembled WGS sequence"/>
</dbReference>
<evidence type="ECO:0000256" key="1">
    <source>
        <dbReference type="SAM" id="MobiDB-lite"/>
    </source>
</evidence>
<dbReference type="AlphaFoldDB" id="A0A5A8CQY8"/>
<feature type="region of interest" description="Disordered" evidence="1">
    <location>
        <begin position="337"/>
        <end position="357"/>
    </location>
</feature>
<feature type="compositionally biased region" description="Basic and acidic residues" evidence="1">
    <location>
        <begin position="259"/>
        <end position="270"/>
    </location>
</feature>
<feature type="region of interest" description="Disordered" evidence="1">
    <location>
        <begin position="510"/>
        <end position="539"/>
    </location>
</feature>
<feature type="region of interest" description="Disordered" evidence="1">
    <location>
        <begin position="150"/>
        <end position="171"/>
    </location>
</feature>
<evidence type="ECO:0000313" key="3">
    <source>
        <dbReference type="EMBL" id="KAA0154864.1"/>
    </source>
</evidence>
<dbReference type="EMBL" id="VLTM01000090">
    <property type="protein sequence ID" value="KAA0154864.1"/>
    <property type="molecule type" value="Genomic_DNA"/>
</dbReference>
<dbReference type="PANTHER" id="PTHR21068:SF43">
    <property type="entry name" value="SPARTIN"/>
    <property type="match status" value="1"/>
</dbReference>
<organism evidence="3 4">
    <name type="scientific">Cafeteria roenbergensis</name>
    <name type="common">Marine flagellate</name>
    <dbReference type="NCBI Taxonomy" id="33653"/>
    <lineage>
        <taxon>Eukaryota</taxon>
        <taxon>Sar</taxon>
        <taxon>Stramenopiles</taxon>
        <taxon>Bigyra</taxon>
        <taxon>Opalozoa</taxon>
        <taxon>Bicosoecida</taxon>
        <taxon>Cafeteriaceae</taxon>
        <taxon>Cafeteria</taxon>
    </lineage>
</organism>
<protein>
    <recommendedName>
        <fullName evidence="2">Senescence domain-containing protein</fullName>
    </recommendedName>
</protein>
<reference evidence="3 4" key="1">
    <citation type="submission" date="2019-07" db="EMBL/GenBank/DDBJ databases">
        <title>Genomes of Cafeteria roenbergensis.</title>
        <authorList>
            <person name="Fischer M.G."/>
            <person name="Hackl T."/>
            <person name="Roman M."/>
        </authorList>
    </citation>
    <scope>NUCLEOTIDE SEQUENCE [LARGE SCALE GENOMIC DNA]</scope>
    <source>
        <strain evidence="3 4">Cflag</strain>
    </source>
</reference>
<dbReference type="InterPro" id="IPR009686">
    <property type="entry name" value="Senescence/spartin_C"/>
</dbReference>
<dbReference type="GO" id="GO:0005886">
    <property type="term" value="C:plasma membrane"/>
    <property type="evidence" value="ECO:0007669"/>
    <property type="project" value="TreeGrafter"/>
</dbReference>
<gene>
    <name evidence="3" type="ORF">FNF31_06205</name>
</gene>
<proteinExistence type="predicted"/>
<name>A0A5A8CQY8_CAFRO</name>
<evidence type="ECO:0000259" key="2">
    <source>
        <dbReference type="Pfam" id="PF06911"/>
    </source>
</evidence>
<feature type="compositionally biased region" description="Basic and acidic residues" evidence="1">
    <location>
        <begin position="514"/>
        <end position="539"/>
    </location>
</feature>
<dbReference type="PANTHER" id="PTHR21068">
    <property type="entry name" value="SPARTIN"/>
    <property type="match status" value="1"/>
</dbReference>
<evidence type="ECO:0000313" key="4">
    <source>
        <dbReference type="Proteomes" id="UP000325113"/>
    </source>
</evidence>
<sequence length="539" mass="54468">MDASLLAAKAMSRHGAVGNAALDRIADEGADACSSQPAQVLASVPSCRVSRIARGGVETLPEMDIVVIRAVSAADEEVVALVGSHEFRYPLCGQLLMRVRPGVYMLPASDEGETVCLRAEFADEVAVASLEAALVAFAVLRDRDTGELVAGAEGDGGAEAGEEGAVDARSAARSGTGTWTAFVTGLAAGFEGARSRASERRVAGASAAAPIPDDGLGEAKAGTAGQAAPSPLGGAVARVRLGAGRLWAAAGRSVAAAAAEKERRFPRAPEDADAAPGRETGGSGQAGVGPLAKPASTEADGWRTAEAAVVGAGQWAATGLVLGARMAGSGVRRAGTAIASRSRNGREAEPEREDAEVSKSTLRNIRRARMASSAAVLVTRGLVVTMTELTKGMGRAVGALVGESDAGKAAGKRLAASSTAQGLKRVGLAGLVAVSDLWDALEEGLMTVGGDIGEATEEAVGARYGAAAASATREGMMVAGDAGQTLLNLRRVAPVGLAVNASKTAARRAVLGPERAEAQAAAERERRETERRADGRLEP</sequence>
<accession>A0A5A8CQY8</accession>
<comment type="caution">
    <text evidence="3">The sequence shown here is derived from an EMBL/GenBank/DDBJ whole genome shotgun (WGS) entry which is preliminary data.</text>
</comment>
<feature type="region of interest" description="Disordered" evidence="1">
    <location>
        <begin position="204"/>
        <end position="231"/>
    </location>
</feature>
<feature type="domain" description="Senescence" evidence="2">
    <location>
        <begin position="309"/>
        <end position="503"/>
    </location>
</feature>
<dbReference type="InterPro" id="IPR045036">
    <property type="entry name" value="Spartin-like"/>
</dbReference>
<dbReference type="Pfam" id="PF06911">
    <property type="entry name" value="Senescence"/>
    <property type="match status" value="1"/>
</dbReference>